<evidence type="ECO:0000256" key="3">
    <source>
        <dbReference type="ARBA" id="ARBA00022658"/>
    </source>
</evidence>
<accession>A0A183DTX0</accession>
<dbReference type="WBParaSite" id="GPUH_0001217501-mRNA-1">
    <property type="protein sequence ID" value="GPUH_0001217501-mRNA-1"/>
    <property type="gene ID" value="GPUH_0001217501"/>
</dbReference>
<sequence length="152" mass="17146">MSIVDASVVWNKRSVDPWNRVTCCKEPVLTVIEFCQVQGPRPLYTHPANTGPHLDLDSVAIWLMSSEAIHGSSLIVYNQQMAIYACVHHSTLLDLHARAFQRPISIALLTAVKPTTAIFKKFNEITRRLLSPLLVCNRTLFKFASFPSFMFS</sequence>
<evidence type="ECO:0000313" key="7">
    <source>
        <dbReference type="EMBL" id="VDN19959.1"/>
    </source>
</evidence>
<dbReference type="OrthoDB" id="2289278at2759"/>
<keyword evidence="4" id="KW-0072">Autophagy</keyword>
<evidence type="ECO:0000256" key="4">
    <source>
        <dbReference type="ARBA" id="ARBA00023006"/>
    </source>
</evidence>
<reference evidence="9" key="1">
    <citation type="submission" date="2016-06" db="UniProtKB">
        <authorList>
            <consortium name="WormBaseParasite"/>
        </authorList>
    </citation>
    <scope>IDENTIFICATION</scope>
</reference>
<dbReference type="GO" id="GO:0005085">
    <property type="term" value="F:guanyl-nucleotide exchange factor activity"/>
    <property type="evidence" value="ECO:0007669"/>
    <property type="project" value="UniProtKB-KW"/>
</dbReference>
<comment type="similarity">
    <text evidence="5">Belongs to the SMCR8 family.</text>
</comment>
<feature type="domain" description="UDENN FLCN/SMCR8-type" evidence="6">
    <location>
        <begin position="19"/>
        <end position="152"/>
    </location>
</feature>
<name>A0A183DTX0_9BILA</name>
<comment type="subcellular location">
    <subcellularLocation>
        <location evidence="1">Cytoplasm</location>
    </subcellularLocation>
</comment>
<dbReference type="PROSITE" id="PS51834">
    <property type="entry name" value="DENN_FLCN_SMCR8"/>
    <property type="match status" value="1"/>
</dbReference>
<keyword evidence="8" id="KW-1185">Reference proteome</keyword>
<dbReference type="InterPro" id="IPR037521">
    <property type="entry name" value="FLCN/SMCR8_DENN"/>
</dbReference>
<dbReference type="AlphaFoldDB" id="A0A183DTX0"/>
<dbReference type="GO" id="GO:0005737">
    <property type="term" value="C:cytoplasm"/>
    <property type="evidence" value="ECO:0007669"/>
    <property type="project" value="UniProtKB-SubCell"/>
</dbReference>
<organism evidence="9">
    <name type="scientific">Gongylonema pulchrum</name>
    <dbReference type="NCBI Taxonomy" id="637853"/>
    <lineage>
        <taxon>Eukaryota</taxon>
        <taxon>Metazoa</taxon>
        <taxon>Ecdysozoa</taxon>
        <taxon>Nematoda</taxon>
        <taxon>Chromadorea</taxon>
        <taxon>Rhabditida</taxon>
        <taxon>Spirurina</taxon>
        <taxon>Spiruromorpha</taxon>
        <taxon>Spiruroidea</taxon>
        <taxon>Gongylonematidae</taxon>
        <taxon>Gongylonema</taxon>
    </lineage>
</organism>
<evidence type="ECO:0000313" key="8">
    <source>
        <dbReference type="Proteomes" id="UP000271098"/>
    </source>
</evidence>
<evidence type="ECO:0000256" key="1">
    <source>
        <dbReference type="ARBA" id="ARBA00004496"/>
    </source>
</evidence>
<evidence type="ECO:0000256" key="2">
    <source>
        <dbReference type="ARBA" id="ARBA00022490"/>
    </source>
</evidence>
<evidence type="ECO:0000256" key="5">
    <source>
        <dbReference type="ARBA" id="ARBA00038137"/>
    </source>
</evidence>
<dbReference type="GO" id="GO:0032045">
    <property type="term" value="C:guanyl-nucleotide exchange factor complex"/>
    <property type="evidence" value="ECO:0007669"/>
    <property type="project" value="TreeGrafter"/>
</dbReference>
<gene>
    <name evidence="7" type="ORF">GPUH_LOCUS12161</name>
</gene>
<dbReference type="PANTHER" id="PTHR31334:SF1">
    <property type="entry name" value="GUANINE NUCLEOTIDE EXCHANGE PROTEIN SMCR8"/>
    <property type="match status" value="1"/>
</dbReference>
<proteinExistence type="inferred from homology"/>
<keyword evidence="2" id="KW-0963">Cytoplasm</keyword>
<reference evidence="7 8" key="2">
    <citation type="submission" date="2018-11" db="EMBL/GenBank/DDBJ databases">
        <authorList>
            <consortium name="Pathogen Informatics"/>
        </authorList>
    </citation>
    <scope>NUCLEOTIDE SEQUENCE [LARGE SCALE GENOMIC DNA]</scope>
</reference>
<protein>
    <submittedName>
        <fullName evidence="9">UDENN FLCN/SMCR8-type domain-containing protein</fullName>
    </submittedName>
</protein>
<evidence type="ECO:0000259" key="6">
    <source>
        <dbReference type="PROSITE" id="PS51834"/>
    </source>
</evidence>
<keyword evidence="3" id="KW-0344">Guanine-nucleotide releasing factor</keyword>
<evidence type="ECO:0000313" key="9">
    <source>
        <dbReference type="WBParaSite" id="GPUH_0001217501-mRNA-1"/>
    </source>
</evidence>
<dbReference type="PANTHER" id="PTHR31334">
    <property type="entry name" value="SMITH-MAGENIS SYNDROME REGION GENE 8 PROTEIN"/>
    <property type="match status" value="1"/>
</dbReference>
<dbReference type="Proteomes" id="UP000271098">
    <property type="component" value="Unassembled WGS sequence"/>
</dbReference>
<dbReference type="EMBL" id="UYRT01079089">
    <property type="protein sequence ID" value="VDN19959.1"/>
    <property type="molecule type" value="Genomic_DNA"/>
</dbReference>
<dbReference type="GO" id="GO:0006914">
    <property type="term" value="P:autophagy"/>
    <property type="evidence" value="ECO:0007669"/>
    <property type="project" value="UniProtKB-KW"/>
</dbReference>